<accession>A0A2V4XCP3</accession>
<evidence type="ECO:0000313" key="3">
    <source>
        <dbReference type="EMBL" id="PYE80270.1"/>
    </source>
</evidence>
<dbReference type="EMBL" id="QJTD01000006">
    <property type="protein sequence ID" value="PYE80270.1"/>
    <property type="molecule type" value="Genomic_DNA"/>
</dbReference>
<organism evidence="3 4">
    <name type="scientific">Winogradskyella epiphytica</name>
    <dbReference type="NCBI Taxonomy" id="262005"/>
    <lineage>
        <taxon>Bacteria</taxon>
        <taxon>Pseudomonadati</taxon>
        <taxon>Bacteroidota</taxon>
        <taxon>Flavobacteriia</taxon>
        <taxon>Flavobacteriales</taxon>
        <taxon>Flavobacteriaceae</taxon>
        <taxon>Winogradskyella</taxon>
    </lineage>
</organism>
<evidence type="ECO:0000313" key="4">
    <source>
        <dbReference type="Proteomes" id="UP000248054"/>
    </source>
</evidence>
<sequence>MKKLFTVIGMIAAITAVVMTSTLYYDLAILPLIIAFVSGIILIYISKKEHSKTKPIQYIFLLVIFSLSLTIYKSVTSTIEDEQAIQTEQESTENLNNSQGNLIEIEPEEEP</sequence>
<feature type="region of interest" description="Disordered" evidence="1">
    <location>
        <begin position="85"/>
        <end position="111"/>
    </location>
</feature>
<reference evidence="3 4" key="1">
    <citation type="submission" date="2018-06" db="EMBL/GenBank/DDBJ databases">
        <title>Genomic Encyclopedia of Type Strains, Phase III (KMG-III): the genomes of soil and plant-associated and newly described type strains.</title>
        <authorList>
            <person name="Whitman W."/>
        </authorList>
    </citation>
    <scope>NUCLEOTIDE SEQUENCE [LARGE SCALE GENOMIC DNA]</scope>
    <source>
        <strain evidence="3 4">CECT 7945</strain>
    </source>
</reference>
<proteinExistence type="predicted"/>
<feature type="transmembrane region" description="Helical" evidence="2">
    <location>
        <begin position="29"/>
        <end position="46"/>
    </location>
</feature>
<dbReference type="RefSeq" id="WP_146221535.1">
    <property type="nucleotide sequence ID" value="NZ_BMWQ01000006.1"/>
</dbReference>
<dbReference type="Proteomes" id="UP000248054">
    <property type="component" value="Unassembled WGS sequence"/>
</dbReference>
<feature type="compositionally biased region" description="Polar residues" evidence="1">
    <location>
        <begin position="85"/>
        <end position="101"/>
    </location>
</feature>
<keyword evidence="4" id="KW-1185">Reference proteome</keyword>
<comment type="caution">
    <text evidence="3">The sequence shown here is derived from an EMBL/GenBank/DDBJ whole genome shotgun (WGS) entry which is preliminary data.</text>
</comment>
<keyword evidence="2" id="KW-0812">Transmembrane</keyword>
<protein>
    <recommendedName>
        <fullName evidence="5">FUSC family protein</fullName>
    </recommendedName>
</protein>
<keyword evidence="2" id="KW-0472">Membrane</keyword>
<feature type="transmembrane region" description="Helical" evidence="2">
    <location>
        <begin position="58"/>
        <end position="75"/>
    </location>
</feature>
<dbReference type="OrthoDB" id="1454744at2"/>
<evidence type="ECO:0008006" key="5">
    <source>
        <dbReference type="Google" id="ProtNLM"/>
    </source>
</evidence>
<evidence type="ECO:0000256" key="2">
    <source>
        <dbReference type="SAM" id="Phobius"/>
    </source>
</evidence>
<evidence type="ECO:0000256" key="1">
    <source>
        <dbReference type="SAM" id="MobiDB-lite"/>
    </source>
</evidence>
<name>A0A2V4XCP3_9FLAO</name>
<gene>
    <name evidence="3" type="ORF">DFQ11_10669</name>
</gene>
<dbReference type="AlphaFoldDB" id="A0A2V4XCP3"/>
<keyword evidence="2" id="KW-1133">Transmembrane helix</keyword>